<evidence type="ECO:0000259" key="3">
    <source>
        <dbReference type="Pfam" id="PF13360"/>
    </source>
</evidence>
<dbReference type="InterPro" id="IPR015943">
    <property type="entry name" value="WD40/YVTN_repeat-like_dom_sf"/>
</dbReference>
<feature type="region of interest" description="Disordered" evidence="1">
    <location>
        <begin position="1"/>
        <end position="54"/>
    </location>
</feature>
<feature type="transmembrane region" description="Helical" evidence="2">
    <location>
        <begin position="55"/>
        <end position="73"/>
    </location>
</feature>
<dbReference type="InterPro" id="IPR011047">
    <property type="entry name" value="Quinoprotein_ADH-like_sf"/>
</dbReference>
<evidence type="ECO:0000256" key="1">
    <source>
        <dbReference type="SAM" id="MobiDB-lite"/>
    </source>
</evidence>
<dbReference type="InterPro" id="IPR002372">
    <property type="entry name" value="PQQ_rpt_dom"/>
</dbReference>
<feature type="domain" description="Pyrrolo-quinoline quinone repeat" evidence="3">
    <location>
        <begin position="322"/>
        <end position="460"/>
    </location>
</feature>
<dbReference type="Pfam" id="PF13360">
    <property type="entry name" value="PQQ_2"/>
    <property type="match status" value="1"/>
</dbReference>
<proteinExistence type="predicted"/>
<sequence length="485" mass="49529">MPRRRSQQTVTFVLDDSAEGNDLDAPGGPDPAGGQGGPARPARRGRSPQTRRRRAGLVLGVAAVGVALAVVLVDRASTQDDTHEAIERTDGGVLDLSHAPRDLWSVTTDGGTPFVVDDLLVVPGRSGLAGFDVGTGTESWRLDELAGQDCSASTESTAGSTESAVGDGTARFVVCLETAADEVTARLVSLDGSVVADGVLDLAAGTPTVGVGGVVLQASRDAAGAVVRATDVRTGEVAWEQRLTVRESGLEWTCEGSVGGVLRTKVRSGVVTVFGCGVWSFLTADGLVVDEPLALTTVAALGDGTFLRSSGTAVAGPADALAADGTVRWTSEGLLLEGGAHHGTTQDLILLDQGDALLALHPGGATAWTAQVAARQVLVRTADVVIVQTIDRETVALDAVTGDERWRRVVGPLSDALPQRVGGTGADGATAILVGPAASGGYTVVALDQATGDVRWTQEHGGDPEAFLAADGRLRFDRSAITGLG</sequence>
<dbReference type="InterPro" id="IPR018391">
    <property type="entry name" value="PQQ_b-propeller_rpt"/>
</dbReference>
<comment type="caution">
    <text evidence="4">The sequence shown here is derived from an EMBL/GenBank/DDBJ whole genome shotgun (WGS) entry which is preliminary data.</text>
</comment>
<dbReference type="Gene3D" id="2.140.10.10">
    <property type="entry name" value="Quinoprotein alcohol dehydrogenase-like superfamily"/>
    <property type="match status" value="1"/>
</dbReference>
<feature type="compositionally biased region" description="Basic residues" evidence="1">
    <location>
        <begin position="41"/>
        <end position="54"/>
    </location>
</feature>
<evidence type="ECO:0000313" key="4">
    <source>
        <dbReference type="EMBL" id="KZM34366.1"/>
    </source>
</evidence>
<evidence type="ECO:0000313" key="5">
    <source>
        <dbReference type="Proteomes" id="UP000076447"/>
    </source>
</evidence>
<protein>
    <submittedName>
        <fullName evidence="4">PQQ enzyme repeat protein</fullName>
    </submittedName>
</protein>
<reference evidence="4 5" key="1">
    <citation type="submission" date="2016-01" db="EMBL/GenBank/DDBJ databases">
        <title>Genome sequence of Oerskovia enterophila VJag, an agar and cellulose degrading bacterium.</title>
        <authorList>
            <person name="Poehlein A."/>
            <person name="Jag V."/>
            <person name="Bengelsdorf F."/>
            <person name="Duerre P."/>
            <person name="Daniel R."/>
        </authorList>
    </citation>
    <scope>NUCLEOTIDE SEQUENCE [LARGE SCALE GENOMIC DNA]</scope>
    <source>
        <strain evidence="4 5">VJag</strain>
    </source>
</reference>
<keyword evidence="2" id="KW-0812">Transmembrane</keyword>
<dbReference type="SUPFAM" id="SSF50998">
    <property type="entry name" value="Quinoprotein alcohol dehydrogenase-like"/>
    <property type="match status" value="1"/>
</dbReference>
<keyword evidence="2" id="KW-1133">Transmembrane helix</keyword>
<keyword evidence="2" id="KW-0472">Membrane</keyword>
<dbReference type="SMART" id="SM00564">
    <property type="entry name" value="PQQ"/>
    <property type="match status" value="4"/>
</dbReference>
<name>A0A163QNQ9_9CELL</name>
<dbReference type="Gene3D" id="2.130.10.10">
    <property type="entry name" value="YVTN repeat-like/Quinoprotein amine dehydrogenase"/>
    <property type="match status" value="1"/>
</dbReference>
<dbReference type="Proteomes" id="UP000076447">
    <property type="component" value="Unassembled WGS sequence"/>
</dbReference>
<dbReference type="EMBL" id="LRIE01000080">
    <property type="protein sequence ID" value="KZM34366.1"/>
    <property type="molecule type" value="Genomic_DNA"/>
</dbReference>
<dbReference type="AlphaFoldDB" id="A0A163QNQ9"/>
<dbReference type="OrthoDB" id="5149466at2"/>
<dbReference type="RefSeq" id="WP_068709385.1">
    <property type="nucleotide sequence ID" value="NZ_LRIE01000080.1"/>
</dbReference>
<evidence type="ECO:0000256" key="2">
    <source>
        <dbReference type="SAM" id="Phobius"/>
    </source>
</evidence>
<gene>
    <name evidence="4" type="ORF">OJAG_29300</name>
</gene>
<dbReference type="PATRIC" id="fig|43678.3.peg.3067"/>
<organism evidence="4 5">
    <name type="scientific">Oerskovia enterophila</name>
    <dbReference type="NCBI Taxonomy" id="43678"/>
    <lineage>
        <taxon>Bacteria</taxon>
        <taxon>Bacillati</taxon>
        <taxon>Actinomycetota</taxon>
        <taxon>Actinomycetes</taxon>
        <taxon>Micrococcales</taxon>
        <taxon>Cellulomonadaceae</taxon>
        <taxon>Oerskovia</taxon>
    </lineage>
</organism>
<accession>A0A163QNQ9</accession>